<feature type="transmembrane region" description="Helical" evidence="2">
    <location>
        <begin position="447"/>
        <end position="465"/>
    </location>
</feature>
<accession>A0ABP0N6Y6</accession>
<evidence type="ECO:0000313" key="5">
    <source>
        <dbReference type="Proteomes" id="UP001642464"/>
    </source>
</evidence>
<feature type="transmembrane region" description="Helical" evidence="2">
    <location>
        <begin position="471"/>
        <end position="491"/>
    </location>
</feature>
<dbReference type="PROSITE" id="PS50053">
    <property type="entry name" value="UBIQUITIN_2"/>
    <property type="match status" value="1"/>
</dbReference>
<evidence type="ECO:0000313" key="4">
    <source>
        <dbReference type="EMBL" id="CAK9059361.1"/>
    </source>
</evidence>
<keyword evidence="5" id="KW-1185">Reference proteome</keyword>
<comment type="caution">
    <text evidence="4">The sequence shown here is derived from an EMBL/GenBank/DDBJ whole genome shotgun (WGS) entry which is preliminary data.</text>
</comment>
<feature type="transmembrane region" description="Helical" evidence="2">
    <location>
        <begin position="574"/>
        <end position="594"/>
    </location>
</feature>
<dbReference type="Proteomes" id="UP001642464">
    <property type="component" value="Unassembled WGS sequence"/>
</dbReference>
<reference evidence="4 5" key="1">
    <citation type="submission" date="2024-02" db="EMBL/GenBank/DDBJ databases">
        <authorList>
            <person name="Chen Y."/>
            <person name="Shah S."/>
            <person name="Dougan E. K."/>
            <person name="Thang M."/>
            <person name="Chan C."/>
        </authorList>
    </citation>
    <scope>NUCLEOTIDE SEQUENCE [LARGE SCALE GENOMIC DNA]</scope>
</reference>
<proteinExistence type="predicted"/>
<dbReference type="InterPro" id="IPR029071">
    <property type="entry name" value="Ubiquitin-like_domsf"/>
</dbReference>
<organism evidence="4 5">
    <name type="scientific">Durusdinium trenchii</name>
    <dbReference type="NCBI Taxonomy" id="1381693"/>
    <lineage>
        <taxon>Eukaryota</taxon>
        <taxon>Sar</taxon>
        <taxon>Alveolata</taxon>
        <taxon>Dinophyceae</taxon>
        <taxon>Suessiales</taxon>
        <taxon>Symbiodiniaceae</taxon>
        <taxon>Durusdinium</taxon>
    </lineage>
</organism>
<protein>
    <recommendedName>
        <fullName evidence="3">Ubiquitin-like domain-containing protein</fullName>
    </recommendedName>
</protein>
<dbReference type="EMBL" id="CAXAMM010026668">
    <property type="protein sequence ID" value="CAK9059361.1"/>
    <property type="molecule type" value="Genomic_DNA"/>
</dbReference>
<evidence type="ECO:0000256" key="2">
    <source>
        <dbReference type="SAM" id="Phobius"/>
    </source>
</evidence>
<dbReference type="Gene3D" id="3.10.20.90">
    <property type="entry name" value="Phosphatidylinositol 3-kinase Catalytic Subunit, Chain A, domain 1"/>
    <property type="match status" value="1"/>
</dbReference>
<gene>
    <name evidence="4" type="ORF">SCF082_LOCUS31456</name>
</gene>
<evidence type="ECO:0000256" key="1">
    <source>
        <dbReference type="SAM" id="MobiDB-lite"/>
    </source>
</evidence>
<feature type="region of interest" description="Disordered" evidence="1">
    <location>
        <begin position="612"/>
        <end position="645"/>
    </location>
</feature>
<feature type="domain" description="Ubiquitin-like" evidence="3">
    <location>
        <begin position="168"/>
        <end position="242"/>
    </location>
</feature>
<feature type="transmembrane region" description="Helical" evidence="2">
    <location>
        <begin position="379"/>
        <end position="401"/>
    </location>
</feature>
<dbReference type="SUPFAM" id="SSF54236">
    <property type="entry name" value="Ubiquitin-like"/>
    <property type="match status" value="1"/>
</dbReference>
<keyword evidence="2" id="KW-1133">Transmembrane helix</keyword>
<keyword evidence="2" id="KW-0472">Membrane</keyword>
<keyword evidence="2" id="KW-0812">Transmembrane</keyword>
<evidence type="ECO:0000259" key="3">
    <source>
        <dbReference type="PROSITE" id="PS50053"/>
    </source>
</evidence>
<dbReference type="InterPro" id="IPR000626">
    <property type="entry name" value="Ubiquitin-like_dom"/>
</dbReference>
<name>A0ABP0N6Y6_9DINO</name>
<sequence>MAQAESDGWQVPTPLEVSMASMVPTASDPSDRTLPVDEESARPELQGVRFRLPEQGSSEMSDWPHWRFGRFLGVSMSRVLPSVFEFNGLAYLGPFQVAVALSQQAWQSVALGRTTMGEDVEEVGEELESLWTSIDFGHIEAVTHDTEETSVEFEVYLIEDASVPALFVDVDSKVRDSAVADAKTVVVHHGLSGNSTELQIAPPYRVKSIKERLEAKLGIPAFLQRILLEETELEEEDALDSLEEPAVHADESPSCFRVTMLRRDPPRITTNEFLTSVFLRVHNWKGTIVERWHQFDTYRQLPSTKCELFEWAEGFENMSHEPFTVEGCLKSFGLWLNTDDKEGHPEAFAQDISRLYSFLEEHCYSMPEYLCRAFRIKTFSLMTLQLAVVFSLMVTVDHYQIWSNVLSEMQKGHFQDVGQEVIFYSAGFATLLCIMAMFCLKERFPLNYWLMAVTTVMSGMFWGMTRAVVQTTMHFQIVAILFCSMLGATVASQVLQKQRGPKLLILSLAPGWALGASCNVLVSRLLLRELDRVILGSTGLSMLLLCIFSMDSGRYLLHCKPDDFMKVVVSMDSTLMVVVSIPFFVLSFCFIHTGEAVIEDEQEQEVAQVVREDRREQVQEQPAPRAVGNEEAAWPPIPRAQDPEDLIAYRV</sequence>
<feature type="transmembrane region" description="Helical" evidence="2">
    <location>
        <begin position="533"/>
        <end position="553"/>
    </location>
</feature>
<feature type="transmembrane region" description="Helical" evidence="2">
    <location>
        <begin position="421"/>
        <end position="440"/>
    </location>
</feature>